<feature type="binding site" description="axial binding residue" evidence="7">
    <location>
        <position position="491"/>
    </location>
    <ligand>
        <name>heme</name>
        <dbReference type="ChEBI" id="CHEBI:30413"/>
    </ligand>
    <ligandPart>
        <name>Fe</name>
        <dbReference type="ChEBI" id="CHEBI:18248"/>
    </ligandPart>
</feature>
<evidence type="ECO:0000313" key="8">
    <source>
        <dbReference type="EMBL" id="KAK5631004.1"/>
    </source>
</evidence>
<proteinExistence type="inferred from homology"/>
<keyword evidence="4 7" id="KW-0479">Metal-binding</keyword>
<dbReference type="SUPFAM" id="SSF48264">
    <property type="entry name" value="Cytochrome P450"/>
    <property type="match status" value="1"/>
</dbReference>
<keyword evidence="6" id="KW-0503">Monooxygenase</keyword>
<accession>A0AAN7UT03</accession>
<dbReference type="Gene3D" id="1.10.630.10">
    <property type="entry name" value="Cytochrome P450"/>
    <property type="match status" value="1"/>
</dbReference>
<keyword evidence="6" id="KW-0560">Oxidoreductase</keyword>
<evidence type="ECO:0000256" key="3">
    <source>
        <dbReference type="ARBA" id="ARBA00022617"/>
    </source>
</evidence>
<dbReference type="GO" id="GO:0020037">
    <property type="term" value="F:heme binding"/>
    <property type="evidence" value="ECO:0007669"/>
    <property type="project" value="InterPro"/>
</dbReference>
<dbReference type="PRINTS" id="PR00465">
    <property type="entry name" value="EP450IV"/>
</dbReference>
<comment type="similarity">
    <text evidence="2">Belongs to the cytochrome P450 family.</text>
</comment>
<keyword evidence="3 7" id="KW-0349">Heme</keyword>
<comment type="cofactor">
    <cofactor evidence="1 7">
        <name>heme</name>
        <dbReference type="ChEBI" id="CHEBI:30413"/>
    </cofactor>
</comment>
<dbReference type="Proteomes" id="UP001305414">
    <property type="component" value="Unassembled WGS sequence"/>
</dbReference>
<dbReference type="InterPro" id="IPR001128">
    <property type="entry name" value="Cyt_P450"/>
</dbReference>
<name>A0AAN7UT03_9PEZI</name>
<evidence type="ECO:0000256" key="1">
    <source>
        <dbReference type="ARBA" id="ARBA00001971"/>
    </source>
</evidence>
<organism evidence="8 9">
    <name type="scientific">Xylaria bambusicola</name>
    <dbReference type="NCBI Taxonomy" id="326684"/>
    <lineage>
        <taxon>Eukaryota</taxon>
        <taxon>Fungi</taxon>
        <taxon>Dikarya</taxon>
        <taxon>Ascomycota</taxon>
        <taxon>Pezizomycotina</taxon>
        <taxon>Sordariomycetes</taxon>
        <taxon>Xylariomycetidae</taxon>
        <taxon>Xylariales</taxon>
        <taxon>Xylariaceae</taxon>
        <taxon>Xylaria</taxon>
    </lineage>
</organism>
<evidence type="ECO:0000256" key="7">
    <source>
        <dbReference type="PIRSR" id="PIRSR602403-1"/>
    </source>
</evidence>
<evidence type="ECO:0000256" key="5">
    <source>
        <dbReference type="ARBA" id="ARBA00023004"/>
    </source>
</evidence>
<dbReference type="AlphaFoldDB" id="A0AAN7UT03"/>
<dbReference type="Pfam" id="PF00067">
    <property type="entry name" value="p450"/>
    <property type="match status" value="1"/>
</dbReference>
<dbReference type="EMBL" id="JAWHQM010000018">
    <property type="protein sequence ID" value="KAK5631004.1"/>
    <property type="molecule type" value="Genomic_DNA"/>
</dbReference>
<evidence type="ECO:0008006" key="10">
    <source>
        <dbReference type="Google" id="ProtNLM"/>
    </source>
</evidence>
<dbReference type="GO" id="GO:0005506">
    <property type="term" value="F:iron ion binding"/>
    <property type="evidence" value="ECO:0007669"/>
    <property type="project" value="InterPro"/>
</dbReference>
<evidence type="ECO:0000256" key="4">
    <source>
        <dbReference type="ARBA" id="ARBA00022723"/>
    </source>
</evidence>
<dbReference type="PANTHER" id="PTHR24305">
    <property type="entry name" value="CYTOCHROME P450"/>
    <property type="match status" value="1"/>
</dbReference>
<dbReference type="PANTHER" id="PTHR24305:SF166">
    <property type="entry name" value="CYTOCHROME P450 12A4, MITOCHONDRIAL-RELATED"/>
    <property type="match status" value="1"/>
</dbReference>
<dbReference type="InterPro" id="IPR002403">
    <property type="entry name" value="Cyt_P450_E_grp-IV"/>
</dbReference>
<dbReference type="GO" id="GO:0016705">
    <property type="term" value="F:oxidoreductase activity, acting on paired donors, with incorporation or reduction of molecular oxygen"/>
    <property type="evidence" value="ECO:0007669"/>
    <property type="project" value="InterPro"/>
</dbReference>
<dbReference type="InterPro" id="IPR050121">
    <property type="entry name" value="Cytochrome_P450_monoxygenase"/>
</dbReference>
<dbReference type="GO" id="GO:0004497">
    <property type="term" value="F:monooxygenase activity"/>
    <property type="evidence" value="ECO:0007669"/>
    <property type="project" value="UniProtKB-KW"/>
</dbReference>
<dbReference type="InterPro" id="IPR036396">
    <property type="entry name" value="Cyt_P450_sf"/>
</dbReference>
<gene>
    <name evidence="8" type="ORF">RRF57_006719</name>
</gene>
<dbReference type="PRINTS" id="PR00385">
    <property type="entry name" value="P450"/>
</dbReference>
<evidence type="ECO:0000313" key="9">
    <source>
        <dbReference type="Proteomes" id="UP001305414"/>
    </source>
</evidence>
<keyword evidence="5 7" id="KW-0408">Iron</keyword>
<evidence type="ECO:0000256" key="6">
    <source>
        <dbReference type="ARBA" id="ARBA00023033"/>
    </source>
</evidence>
<comment type="caution">
    <text evidence="8">The sequence shown here is derived from an EMBL/GenBank/DDBJ whole genome shotgun (WGS) entry which is preliminary data.</text>
</comment>
<protein>
    <recommendedName>
        <fullName evidence="10">Cytochrome P450</fullName>
    </recommendedName>
</protein>
<keyword evidence="9" id="KW-1185">Reference proteome</keyword>
<evidence type="ECO:0000256" key="2">
    <source>
        <dbReference type="ARBA" id="ARBA00010617"/>
    </source>
</evidence>
<sequence length="571" mass="64882">MDLAVSVALTAIECHLPLVSLTVEETSYLSRITSFFLLNYSLIKFYRIYLYPRFFSPLRHLPGPQVSLLRYQLDCRITGAQQDNNVIVGQELNKFRADNPVGLQLDWSRKWPDAPFIRYLSIAGREALIVNSLAAHKAILQTHVYDFVKPPFFSRLVGEITGVGLLFAEGEDHKQQRKLLAGPFSVPSMKKILPVFQRSVESLSKDFEMALGNKPYASIEVIDTLSKSAMDSICLTVLGIELGTVSSSFQDLYTRVLHQGPLGQLLSAINAFIPIRRLVPLEANRKFIEANKDLRQMLRDIIGKRKTDLRNGNFKREMGESRDLLTYILEESELQREQTGRDPWSVEDIIGHVCHESTANSVSWALYVLSTKHEIQDRLRAEIRGLLESCGEPTYEDINGLPYLHNFVRETLRVYSPSLMSPRQASKDLIIEGIRIPKGTQIDIHMPLIHHHEGIWGPDASLFDPERWDRLDGDNASPYAFQAFLQGPRMCPGKNFAMIEIKVMLIELVNKWRFLGIERWDGTTVNHRSGERGEREMLLNGEEAVGRGIKLANPALTYRPAGGLLVRFERL</sequence>
<reference evidence="8 9" key="1">
    <citation type="submission" date="2023-10" db="EMBL/GenBank/DDBJ databases">
        <title>Draft genome sequence of Xylaria bambusicola isolate GMP-LS, the root and basal stem rot pathogen of sugarcane in Indonesia.</title>
        <authorList>
            <person name="Selvaraj P."/>
            <person name="Muralishankar V."/>
            <person name="Muruganantham S."/>
            <person name="Sp S."/>
            <person name="Haryani S."/>
            <person name="Lau K.J.X."/>
            <person name="Naqvi N.I."/>
        </authorList>
    </citation>
    <scope>NUCLEOTIDE SEQUENCE [LARGE SCALE GENOMIC DNA]</scope>
    <source>
        <strain evidence="8">GMP-LS</strain>
    </source>
</reference>